<feature type="region of interest" description="Disordered" evidence="1">
    <location>
        <begin position="57"/>
        <end position="80"/>
    </location>
</feature>
<feature type="region of interest" description="Disordered" evidence="1">
    <location>
        <begin position="462"/>
        <end position="634"/>
    </location>
</feature>
<feature type="compositionally biased region" description="Low complexity" evidence="1">
    <location>
        <begin position="540"/>
        <end position="552"/>
    </location>
</feature>
<protein>
    <recommendedName>
        <fullName evidence="2">DUF8035 domain-containing protein</fullName>
    </recommendedName>
</protein>
<dbReference type="AlphaFoldDB" id="A0A545UR77"/>
<dbReference type="PANTHER" id="PTHR42081:SF2">
    <property type="entry name" value="NIPPED-B-LIKE PROTEIN B"/>
    <property type="match status" value="1"/>
</dbReference>
<proteinExistence type="predicted"/>
<gene>
    <name evidence="3" type="ORF">IF1G_09551</name>
</gene>
<evidence type="ECO:0000313" key="4">
    <source>
        <dbReference type="Proteomes" id="UP000315783"/>
    </source>
</evidence>
<dbReference type="STRING" id="43265.A0A545UR77"/>
<feature type="compositionally biased region" description="Low complexity" evidence="1">
    <location>
        <begin position="63"/>
        <end position="80"/>
    </location>
</feature>
<dbReference type="OrthoDB" id="5226662at2759"/>
<organism evidence="3 4">
    <name type="scientific">Cordyceps javanica</name>
    <dbReference type="NCBI Taxonomy" id="43265"/>
    <lineage>
        <taxon>Eukaryota</taxon>
        <taxon>Fungi</taxon>
        <taxon>Dikarya</taxon>
        <taxon>Ascomycota</taxon>
        <taxon>Pezizomycotina</taxon>
        <taxon>Sordariomycetes</taxon>
        <taxon>Hypocreomycetidae</taxon>
        <taxon>Hypocreales</taxon>
        <taxon>Cordycipitaceae</taxon>
        <taxon>Cordyceps</taxon>
    </lineage>
</organism>
<feature type="compositionally biased region" description="Basic and acidic residues" evidence="1">
    <location>
        <begin position="607"/>
        <end position="618"/>
    </location>
</feature>
<evidence type="ECO:0000256" key="1">
    <source>
        <dbReference type="SAM" id="MobiDB-lite"/>
    </source>
</evidence>
<feature type="compositionally biased region" description="Low complexity" evidence="1">
    <location>
        <begin position="369"/>
        <end position="381"/>
    </location>
</feature>
<feature type="compositionally biased region" description="Basic and acidic residues" evidence="1">
    <location>
        <begin position="476"/>
        <end position="502"/>
    </location>
</feature>
<reference evidence="3 4" key="1">
    <citation type="journal article" date="2019" name="Appl. Microbiol. Biotechnol.">
        <title>Genome sequence of Isaria javanica and comparative genome analysis insights into family S53 peptidase evolution in fungal entomopathogens.</title>
        <authorList>
            <person name="Lin R."/>
            <person name="Zhang X."/>
            <person name="Xin B."/>
            <person name="Zou M."/>
            <person name="Gao Y."/>
            <person name="Qin F."/>
            <person name="Hu Q."/>
            <person name="Xie B."/>
            <person name="Cheng X."/>
        </authorList>
    </citation>
    <scope>NUCLEOTIDE SEQUENCE [LARGE SCALE GENOMIC DNA]</scope>
    <source>
        <strain evidence="3 4">IJ1G</strain>
    </source>
</reference>
<dbReference type="Proteomes" id="UP000315783">
    <property type="component" value="Unassembled WGS sequence"/>
</dbReference>
<feature type="domain" description="DUF8035" evidence="2">
    <location>
        <begin position="412"/>
        <end position="466"/>
    </location>
</feature>
<sequence>MNGTAAARRIDAVDAFARTLYQRTKQVPPPALDDAAVAVRQMYISLRHLRVEAADPKSLLNRSDSSSSSSSSPSSSSPSSSFYAAELEPIVDHCEFALRQLETVLDRFDAAPNKGALADRIASITAKVAQKETDLAFFLDTIQTRPSTTRAATDHKSLPDDMMFAIERSASKVLSRHAGVPETDVDSLWNEFKVELERQDFTADQLDTHKALAQEYIRQLSAAWNRNCGATPTYQSVAEFEANTAPQVQHHAMPPVVPPKLPIPPPKEMSQSLINDKSLASIKANRQVPVDNNPSSATVLPSQYSFDVVAGVDDDKGSNDLSTALVSTKDLVAMDSLAQGMNGMQIHADPYAQPGRLGDDLSRSPTSQAAASSPRYRSSAPFDHRVTTNTGASPIRPSWLAPDTYGRDIPPDAQWTKIRRALVSPEVLDRAGVRYEARPEYVAVLGRLDQHQIAELARQSAECRAARSARPPLPPRRSDDDDAPDHKDRRSNRDTKRHHSDDDSLYDDSSDSTDYEDDRAHADKGTRSYPYIVSAPPKPGSKTSPSTTVKPKPILKNRNENHVRFDPEPHEVEHPSSAPSAYYSDRRRDHHYHPEGGSSSSRRHRDHHYDRDYNDRGDRHHRSHRDRRDRKKKSWGETLGAVGIGSAALLLGGVGF</sequence>
<evidence type="ECO:0000313" key="3">
    <source>
        <dbReference type="EMBL" id="TQV91966.1"/>
    </source>
</evidence>
<feature type="region of interest" description="Disordered" evidence="1">
    <location>
        <begin position="347"/>
        <end position="403"/>
    </location>
</feature>
<comment type="caution">
    <text evidence="3">The sequence shown here is derived from an EMBL/GenBank/DDBJ whole genome shotgun (WGS) entry which is preliminary data.</text>
</comment>
<accession>A0A545UR77</accession>
<feature type="compositionally biased region" description="Basic residues" evidence="1">
    <location>
        <begin position="619"/>
        <end position="633"/>
    </location>
</feature>
<dbReference type="InterPro" id="IPR058348">
    <property type="entry name" value="DUF8035"/>
</dbReference>
<dbReference type="PANTHER" id="PTHR42081">
    <property type="entry name" value="ZINC FINGER PROTEIN DHHC DOMAIN CONTAINING PROTEIN"/>
    <property type="match status" value="1"/>
</dbReference>
<dbReference type="Pfam" id="PF26118">
    <property type="entry name" value="DUF8035"/>
    <property type="match status" value="1"/>
</dbReference>
<evidence type="ECO:0000259" key="2">
    <source>
        <dbReference type="Pfam" id="PF26118"/>
    </source>
</evidence>
<keyword evidence="4" id="KW-1185">Reference proteome</keyword>
<feature type="compositionally biased region" description="Basic and acidic residues" evidence="1">
    <location>
        <begin position="557"/>
        <end position="574"/>
    </location>
</feature>
<dbReference type="EMBL" id="SPUK01000017">
    <property type="protein sequence ID" value="TQV91966.1"/>
    <property type="molecule type" value="Genomic_DNA"/>
</dbReference>
<name>A0A545UR77_9HYPO</name>
<feature type="compositionally biased region" description="Acidic residues" evidence="1">
    <location>
        <begin position="503"/>
        <end position="517"/>
    </location>
</feature>